<evidence type="ECO:0000256" key="9">
    <source>
        <dbReference type="SAM" id="Phobius"/>
    </source>
</evidence>
<dbReference type="GO" id="GO:0004771">
    <property type="term" value="F:sterol ester esterase activity"/>
    <property type="evidence" value="ECO:0007669"/>
    <property type="project" value="UniProtKB-EC"/>
</dbReference>
<keyword evidence="9" id="KW-0472">Membrane</keyword>
<evidence type="ECO:0000256" key="7">
    <source>
        <dbReference type="ARBA" id="ARBA00039150"/>
    </source>
</evidence>
<keyword evidence="4" id="KW-0551">Lipid droplet</keyword>
<evidence type="ECO:0000256" key="3">
    <source>
        <dbReference type="ARBA" id="ARBA00019242"/>
    </source>
</evidence>
<dbReference type="AlphaFoldDB" id="A0AAV8W976"/>
<dbReference type="EMBL" id="JANEYG010000005">
    <property type="protein sequence ID" value="KAJ8923053.1"/>
    <property type="molecule type" value="Genomic_DNA"/>
</dbReference>
<dbReference type="Pfam" id="PF10230">
    <property type="entry name" value="LIDHydrolase"/>
    <property type="match status" value="1"/>
</dbReference>
<protein>
    <recommendedName>
        <fullName evidence="3">Lipid droplet-associated hydrolase</fullName>
        <ecNumber evidence="7">3.1.1.13</ecNumber>
    </recommendedName>
    <alternativeName>
        <fullName evidence="6">Lipid droplet-associated serine hydrolase</fullName>
    </alternativeName>
</protein>
<feature type="transmembrane region" description="Helical" evidence="9">
    <location>
        <begin position="165"/>
        <end position="194"/>
    </location>
</feature>
<organism evidence="10 11">
    <name type="scientific">Exocentrus adspersus</name>
    <dbReference type="NCBI Taxonomy" id="1586481"/>
    <lineage>
        <taxon>Eukaryota</taxon>
        <taxon>Metazoa</taxon>
        <taxon>Ecdysozoa</taxon>
        <taxon>Arthropoda</taxon>
        <taxon>Hexapoda</taxon>
        <taxon>Insecta</taxon>
        <taxon>Pterygota</taxon>
        <taxon>Neoptera</taxon>
        <taxon>Endopterygota</taxon>
        <taxon>Coleoptera</taxon>
        <taxon>Polyphaga</taxon>
        <taxon>Cucujiformia</taxon>
        <taxon>Chrysomeloidea</taxon>
        <taxon>Cerambycidae</taxon>
        <taxon>Lamiinae</taxon>
        <taxon>Acanthocinini</taxon>
        <taxon>Exocentrus</taxon>
    </lineage>
</organism>
<evidence type="ECO:0000256" key="6">
    <source>
        <dbReference type="ARBA" id="ARBA00031924"/>
    </source>
</evidence>
<sequence length="301" mass="34787">MQEAFLELNGVRTKVSTWGRWVEESSDGVKDIVLIITGDPGVNGFYNNFAKILYEDLGYPVWCLGHAGHDLPKEPVTLPKFKEHKELYGLKGQIRHKADFFEKYIPKDARIHLVGHSIGSYMILELLEHPALKDKVVDVYLLFPTLEYMADTSNGKFLTRFIKPIVPVIVFLSWIFTILPSIVQFILLYAYMFVTGLNVEEHMKNILALVKPGVLRRVFFLAFEELDQVRDRNDDIIRKHLKKIKVFYGRTDGWAPASFCDRIKRDIPGVDAEVSEYDHSFVLKQSSEVGYRVSDWIKQMK</sequence>
<evidence type="ECO:0000313" key="10">
    <source>
        <dbReference type="EMBL" id="KAJ8923053.1"/>
    </source>
</evidence>
<accession>A0AAV8W976</accession>
<comment type="caution">
    <text evidence="10">The sequence shown here is derived from an EMBL/GenBank/DDBJ whole genome shotgun (WGS) entry which is preliminary data.</text>
</comment>
<dbReference type="GO" id="GO:0005811">
    <property type="term" value="C:lipid droplet"/>
    <property type="evidence" value="ECO:0007669"/>
    <property type="project" value="UniProtKB-SubCell"/>
</dbReference>
<gene>
    <name evidence="10" type="ORF">NQ315_001602</name>
</gene>
<dbReference type="GO" id="GO:0019915">
    <property type="term" value="P:lipid storage"/>
    <property type="evidence" value="ECO:0007669"/>
    <property type="project" value="InterPro"/>
</dbReference>
<comment type="catalytic activity">
    <reaction evidence="8">
        <text>a cholesterol ester + H2O = cholesterol + a fatty acid + H(+)</text>
        <dbReference type="Rhea" id="RHEA:36403"/>
        <dbReference type="ChEBI" id="CHEBI:15377"/>
        <dbReference type="ChEBI" id="CHEBI:15378"/>
        <dbReference type="ChEBI" id="CHEBI:16113"/>
        <dbReference type="ChEBI" id="CHEBI:17002"/>
        <dbReference type="ChEBI" id="CHEBI:28868"/>
        <dbReference type="EC" id="3.1.1.13"/>
    </reaction>
    <physiologicalReaction direction="left-to-right" evidence="8">
        <dbReference type="Rhea" id="RHEA:36404"/>
    </physiologicalReaction>
</comment>
<dbReference type="Gene3D" id="3.40.50.1820">
    <property type="entry name" value="alpha/beta hydrolase"/>
    <property type="match status" value="1"/>
</dbReference>
<evidence type="ECO:0000256" key="4">
    <source>
        <dbReference type="ARBA" id="ARBA00022677"/>
    </source>
</evidence>
<dbReference type="SUPFAM" id="SSF53474">
    <property type="entry name" value="alpha/beta-Hydrolases"/>
    <property type="match status" value="1"/>
</dbReference>
<comment type="subcellular location">
    <subcellularLocation>
        <location evidence="1">Lipid droplet</location>
    </subcellularLocation>
</comment>
<evidence type="ECO:0000313" key="11">
    <source>
        <dbReference type="Proteomes" id="UP001159042"/>
    </source>
</evidence>
<evidence type="ECO:0000256" key="5">
    <source>
        <dbReference type="ARBA" id="ARBA00022801"/>
    </source>
</evidence>
<comment type="similarity">
    <text evidence="2">Belongs to the AB hydrolase superfamily. LDAH family.</text>
</comment>
<dbReference type="PANTHER" id="PTHR13390">
    <property type="entry name" value="LIPASE"/>
    <property type="match status" value="1"/>
</dbReference>
<keyword evidence="9" id="KW-1133">Transmembrane helix</keyword>
<proteinExistence type="inferred from homology"/>
<dbReference type="Proteomes" id="UP001159042">
    <property type="component" value="Unassembled WGS sequence"/>
</dbReference>
<evidence type="ECO:0000256" key="8">
    <source>
        <dbReference type="ARBA" id="ARBA00049527"/>
    </source>
</evidence>
<keyword evidence="9" id="KW-0812">Transmembrane</keyword>
<reference evidence="10 11" key="1">
    <citation type="journal article" date="2023" name="Insect Mol. Biol.">
        <title>Genome sequencing provides insights into the evolution of gene families encoding plant cell wall-degrading enzymes in longhorned beetles.</title>
        <authorList>
            <person name="Shin N.R."/>
            <person name="Okamura Y."/>
            <person name="Kirsch R."/>
            <person name="Pauchet Y."/>
        </authorList>
    </citation>
    <scope>NUCLEOTIDE SEQUENCE [LARGE SCALE GENOMIC DNA]</scope>
    <source>
        <strain evidence="10">EAD_L_NR</strain>
    </source>
</reference>
<keyword evidence="5" id="KW-0378">Hydrolase</keyword>
<dbReference type="PANTHER" id="PTHR13390:SF0">
    <property type="entry name" value="LIPID DROPLET-ASSOCIATED HYDROLASE"/>
    <property type="match status" value="1"/>
</dbReference>
<dbReference type="InterPro" id="IPR019363">
    <property type="entry name" value="LDAH"/>
</dbReference>
<dbReference type="EC" id="3.1.1.13" evidence="7"/>
<dbReference type="InterPro" id="IPR029058">
    <property type="entry name" value="AB_hydrolase_fold"/>
</dbReference>
<evidence type="ECO:0000256" key="1">
    <source>
        <dbReference type="ARBA" id="ARBA00004502"/>
    </source>
</evidence>
<name>A0AAV8W976_9CUCU</name>
<evidence type="ECO:0000256" key="2">
    <source>
        <dbReference type="ARBA" id="ARBA00008300"/>
    </source>
</evidence>
<keyword evidence="11" id="KW-1185">Reference proteome</keyword>